<proteinExistence type="predicted"/>
<keyword evidence="4" id="KW-1185">Reference proteome</keyword>
<name>A0ABR2M4B7_9ASPA</name>
<dbReference type="PANTHER" id="PTHR34964">
    <property type="entry name" value="MEMBRANE LIPOPROTEIN-RELATED"/>
    <property type="match status" value="1"/>
</dbReference>
<feature type="transmembrane region" description="Helical" evidence="2">
    <location>
        <begin position="12"/>
        <end position="37"/>
    </location>
</feature>
<comment type="caution">
    <text evidence="3">The sequence shown here is derived from an EMBL/GenBank/DDBJ whole genome shotgun (WGS) entry which is preliminary data.</text>
</comment>
<protein>
    <submittedName>
        <fullName evidence="3">Uncharacterized protein</fullName>
    </submittedName>
</protein>
<dbReference type="PANTHER" id="PTHR34964:SF1">
    <property type="entry name" value="MEMBRANE LIPOPROTEIN"/>
    <property type="match status" value="1"/>
</dbReference>
<reference evidence="3 4" key="1">
    <citation type="journal article" date="2022" name="Nat. Plants">
        <title>Genomes of leafy and leafless Platanthera orchids illuminate the evolution of mycoheterotrophy.</title>
        <authorList>
            <person name="Li M.H."/>
            <person name="Liu K.W."/>
            <person name="Li Z."/>
            <person name="Lu H.C."/>
            <person name="Ye Q.L."/>
            <person name="Zhang D."/>
            <person name="Wang J.Y."/>
            <person name="Li Y.F."/>
            <person name="Zhong Z.M."/>
            <person name="Liu X."/>
            <person name="Yu X."/>
            <person name="Liu D.K."/>
            <person name="Tu X.D."/>
            <person name="Liu B."/>
            <person name="Hao Y."/>
            <person name="Liao X.Y."/>
            <person name="Jiang Y.T."/>
            <person name="Sun W.H."/>
            <person name="Chen J."/>
            <person name="Chen Y.Q."/>
            <person name="Ai Y."/>
            <person name="Zhai J.W."/>
            <person name="Wu S.S."/>
            <person name="Zhou Z."/>
            <person name="Hsiao Y.Y."/>
            <person name="Wu W.L."/>
            <person name="Chen Y.Y."/>
            <person name="Lin Y.F."/>
            <person name="Hsu J.L."/>
            <person name="Li C.Y."/>
            <person name="Wang Z.W."/>
            <person name="Zhao X."/>
            <person name="Zhong W.Y."/>
            <person name="Ma X.K."/>
            <person name="Ma L."/>
            <person name="Huang J."/>
            <person name="Chen G.Z."/>
            <person name="Huang M.Z."/>
            <person name="Huang L."/>
            <person name="Peng D.H."/>
            <person name="Luo Y.B."/>
            <person name="Zou S.Q."/>
            <person name="Chen S.P."/>
            <person name="Lan S."/>
            <person name="Tsai W.C."/>
            <person name="Van de Peer Y."/>
            <person name="Liu Z.J."/>
        </authorList>
    </citation>
    <scope>NUCLEOTIDE SEQUENCE [LARGE SCALE GENOMIC DNA]</scope>
    <source>
        <strain evidence="3">Lor288</strain>
    </source>
</reference>
<organism evidence="3 4">
    <name type="scientific">Platanthera guangdongensis</name>
    <dbReference type="NCBI Taxonomy" id="2320717"/>
    <lineage>
        <taxon>Eukaryota</taxon>
        <taxon>Viridiplantae</taxon>
        <taxon>Streptophyta</taxon>
        <taxon>Embryophyta</taxon>
        <taxon>Tracheophyta</taxon>
        <taxon>Spermatophyta</taxon>
        <taxon>Magnoliopsida</taxon>
        <taxon>Liliopsida</taxon>
        <taxon>Asparagales</taxon>
        <taxon>Orchidaceae</taxon>
        <taxon>Orchidoideae</taxon>
        <taxon>Orchideae</taxon>
        <taxon>Orchidinae</taxon>
        <taxon>Platanthera</taxon>
    </lineage>
</organism>
<evidence type="ECO:0000256" key="2">
    <source>
        <dbReference type="SAM" id="Phobius"/>
    </source>
</evidence>
<accession>A0ABR2M4B7</accession>
<feature type="region of interest" description="Disordered" evidence="1">
    <location>
        <begin position="76"/>
        <end position="154"/>
    </location>
</feature>
<dbReference type="EMBL" id="JBBWWR010000012">
    <property type="protein sequence ID" value="KAK8958893.1"/>
    <property type="molecule type" value="Genomic_DNA"/>
</dbReference>
<feature type="compositionally biased region" description="Basic and acidic residues" evidence="1">
    <location>
        <begin position="84"/>
        <end position="99"/>
    </location>
</feature>
<keyword evidence="2" id="KW-0812">Transmembrane</keyword>
<keyword evidence="2" id="KW-0472">Membrane</keyword>
<evidence type="ECO:0000313" key="3">
    <source>
        <dbReference type="EMBL" id="KAK8958893.1"/>
    </source>
</evidence>
<dbReference type="Proteomes" id="UP001412067">
    <property type="component" value="Unassembled WGS sequence"/>
</dbReference>
<evidence type="ECO:0000256" key="1">
    <source>
        <dbReference type="SAM" id="MobiDB-lite"/>
    </source>
</evidence>
<feature type="transmembrane region" description="Helical" evidence="2">
    <location>
        <begin position="43"/>
        <end position="71"/>
    </location>
</feature>
<sequence length="154" mass="16402">MQPPEEKTGDARVWLISFLFFLLILTGGVLLVLYITLPETDEAAGLAIAGIVLVSIPWIFWILNLICCIIFPRLMPTGDSRNSPVKEAEVESPSGERRVRFGAATVFSSSKDGGEKSAGNSEVEGSGVSRMGNDDASSSLCSHESEAPLALSVS</sequence>
<gene>
    <name evidence="3" type="ORF">KSP40_PGU008604</name>
</gene>
<keyword evidence="2" id="KW-1133">Transmembrane helix</keyword>
<evidence type="ECO:0000313" key="4">
    <source>
        <dbReference type="Proteomes" id="UP001412067"/>
    </source>
</evidence>